<dbReference type="SUPFAM" id="SSF51445">
    <property type="entry name" value="(Trans)glycosidases"/>
    <property type="match status" value="1"/>
</dbReference>
<protein>
    <recommendedName>
        <fullName evidence="7">Glycosyl hydrolase, family 1</fullName>
    </recommendedName>
</protein>
<dbReference type="PANTHER" id="PTHR10353:SF36">
    <property type="entry name" value="LP05116P"/>
    <property type="match status" value="1"/>
</dbReference>
<keyword evidence="2" id="KW-0378">Hydrolase</keyword>
<dbReference type="STRING" id="51031.W2T5R6"/>
<dbReference type="Proteomes" id="UP000053676">
    <property type="component" value="Unassembled WGS sequence"/>
</dbReference>
<evidence type="ECO:0000256" key="1">
    <source>
        <dbReference type="ARBA" id="ARBA00010838"/>
    </source>
</evidence>
<dbReference type="InterPro" id="IPR017853">
    <property type="entry name" value="GH"/>
</dbReference>
<dbReference type="InterPro" id="IPR033132">
    <property type="entry name" value="GH_1_N_CS"/>
</dbReference>
<dbReference type="Pfam" id="PF00232">
    <property type="entry name" value="Glyco_hydro_1"/>
    <property type="match status" value="2"/>
</dbReference>
<accession>W2T5R6</accession>
<evidence type="ECO:0000313" key="5">
    <source>
        <dbReference type="EMBL" id="ETN76954.1"/>
    </source>
</evidence>
<name>W2T5R6_NECAM</name>
<reference evidence="6" key="1">
    <citation type="journal article" date="2014" name="Nat. Genet.">
        <title>Genome of the human hookworm Necator americanus.</title>
        <authorList>
            <person name="Tang Y.T."/>
            <person name="Gao X."/>
            <person name="Rosa B.A."/>
            <person name="Abubucker S."/>
            <person name="Hallsworth-Pepin K."/>
            <person name="Martin J."/>
            <person name="Tyagi R."/>
            <person name="Heizer E."/>
            <person name="Zhang X."/>
            <person name="Bhonagiri-Palsikar V."/>
            <person name="Minx P."/>
            <person name="Warren W.C."/>
            <person name="Wang Q."/>
            <person name="Zhan B."/>
            <person name="Hotez P.J."/>
            <person name="Sternberg P.W."/>
            <person name="Dougall A."/>
            <person name="Gaze S.T."/>
            <person name="Mulvenna J."/>
            <person name="Sotillo J."/>
            <person name="Ranganathan S."/>
            <person name="Rabelo E.M."/>
            <person name="Wilson R.K."/>
            <person name="Felgner P.L."/>
            <person name="Bethony J."/>
            <person name="Hawdon J.M."/>
            <person name="Gasser R.B."/>
            <person name="Loukas A."/>
            <person name="Mitreva M."/>
        </authorList>
    </citation>
    <scope>NUCLEOTIDE SEQUENCE [LARGE SCALE GENOMIC DNA]</scope>
</reference>
<dbReference type="GO" id="GO:0008422">
    <property type="term" value="F:beta-glucosidase activity"/>
    <property type="evidence" value="ECO:0007669"/>
    <property type="project" value="TreeGrafter"/>
</dbReference>
<dbReference type="PROSITE" id="PS00653">
    <property type="entry name" value="GLYCOSYL_HYDROL_F1_2"/>
    <property type="match status" value="1"/>
</dbReference>
<dbReference type="InterPro" id="IPR001360">
    <property type="entry name" value="Glyco_hydro_1"/>
</dbReference>
<evidence type="ECO:0000256" key="4">
    <source>
        <dbReference type="RuleBase" id="RU003690"/>
    </source>
</evidence>
<dbReference type="GO" id="GO:0005975">
    <property type="term" value="P:carbohydrate metabolic process"/>
    <property type="evidence" value="ECO:0007669"/>
    <property type="project" value="InterPro"/>
</dbReference>
<dbReference type="OrthoDB" id="65569at2759"/>
<organism evidence="5 6">
    <name type="scientific">Necator americanus</name>
    <name type="common">Human hookworm</name>
    <dbReference type="NCBI Taxonomy" id="51031"/>
    <lineage>
        <taxon>Eukaryota</taxon>
        <taxon>Metazoa</taxon>
        <taxon>Ecdysozoa</taxon>
        <taxon>Nematoda</taxon>
        <taxon>Chromadorea</taxon>
        <taxon>Rhabditida</taxon>
        <taxon>Rhabditina</taxon>
        <taxon>Rhabditomorpha</taxon>
        <taxon>Strongyloidea</taxon>
        <taxon>Ancylostomatidae</taxon>
        <taxon>Bunostominae</taxon>
        <taxon>Necator</taxon>
    </lineage>
</organism>
<gene>
    <name evidence="5" type="ORF">NECAME_00479</name>
</gene>
<dbReference type="KEGG" id="nai:NECAME_00479"/>
<comment type="similarity">
    <text evidence="1 4">Belongs to the glycosyl hydrolase 1 family.</text>
</comment>
<dbReference type="PANTHER" id="PTHR10353">
    <property type="entry name" value="GLYCOSYL HYDROLASE"/>
    <property type="match status" value="1"/>
</dbReference>
<evidence type="ECO:0000256" key="2">
    <source>
        <dbReference type="ARBA" id="ARBA00022801"/>
    </source>
</evidence>
<evidence type="ECO:0008006" key="7">
    <source>
        <dbReference type="Google" id="ProtNLM"/>
    </source>
</evidence>
<proteinExistence type="inferred from homology"/>
<sequence length="79" mass="9135">MSDEFLSFPSSFIWATATAAYQIEGANQSDGEVTLFHADYPFELYEKGGWLNEECITWYLDYCHLCFSRFGDLTVQWNG</sequence>
<keyword evidence="3" id="KW-0326">Glycosidase</keyword>
<dbReference type="AlphaFoldDB" id="W2T5R6"/>
<evidence type="ECO:0000313" key="6">
    <source>
        <dbReference type="Proteomes" id="UP000053676"/>
    </source>
</evidence>
<keyword evidence="6" id="KW-1185">Reference proteome</keyword>
<dbReference type="Gene3D" id="3.20.20.80">
    <property type="entry name" value="Glycosidases"/>
    <property type="match status" value="2"/>
</dbReference>
<dbReference type="EMBL" id="KI660200">
    <property type="protein sequence ID" value="ETN76954.1"/>
    <property type="molecule type" value="Genomic_DNA"/>
</dbReference>
<evidence type="ECO:0000256" key="3">
    <source>
        <dbReference type="ARBA" id="ARBA00023295"/>
    </source>
</evidence>